<dbReference type="InterPro" id="IPR021109">
    <property type="entry name" value="Peptidase_aspartic_dom_sf"/>
</dbReference>
<dbReference type="SUPFAM" id="SSF50630">
    <property type="entry name" value="Acid proteases"/>
    <property type="match status" value="1"/>
</dbReference>
<comment type="caution">
    <text evidence="2">The sequence shown here is derived from an EMBL/GenBank/DDBJ whole genome shotgun (WGS) entry which is preliminary data.</text>
</comment>
<evidence type="ECO:0000259" key="1">
    <source>
        <dbReference type="Pfam" id="PF14541"/>
    </source>
</evidence>
<dbReference type="Pfam" id="PF14541">
    <property type="entry name" value="TAXi_C"/>
    <property type="match status" value="1"/>
</dbReference>
<dbReference type="Proteomes" id="UP001054889">
    <property type="component" value="Unassembled WGS sequence"/>
</dbReference>
<feature type="domain" description="Xylanase inhibitor C-terminal" evidence="1">
    <location>
        <begin position="49"/>
        <end position="139"/>
    </location>
</feature>
<dbReference type="Gene3D" id="2.40.70.10">
    <property type="entry name" value="Acid Proteases"/>
    <property type="match status" value="1"/>
</dbReference>
<protein>
    <recommendedName>
        <fullName evidence="1">Xylanase inhibitor C-terminal domain-containing protein</fullName>
    </recommendedName>
</protein>
<organism evidence="2 3">
    <name type="scientific">Eleusine coracana subsp. coracana</name>
    <dbReference type="NCBI Taxonomy" id="191504"/>
    <lineage>
        <taxon>Eukaryota</taxon>
        <taxon>Viridiplantae</taxon>
        <taxon>Streptophyta</taxon>
        <taxon>Embryophyta</taxon>
        <taxon>Tracheophyta</taxon>
        <taxon>Spermatophyta</taxon>
        <taxon>Magnoliopsida</taxon>
        <taxon>Liliopsida</taxon>
        <taxon>Poales</taxon>
        <taxon>Poaceae</taxon>
        <taxon>PACMAD clade</taxon>
        <taxon>Chloridoideae</taxon>
        <taxon>Cynodonteae</taxon>
        <taxon>Eleusininae</taxon>
        <taxon>Eleusine</taxon>
    </lineage>
</organism>
<dbReference type="InterPro" id="IPR032799">
    <property type="entry name" value="TAXi_C"/>
</dbReference>
<reference evidence="2" key="2">
    <citation type="submission" date="2021-12" db="EMBL/GenBank/DDBJ databases">
        <title>Resequencing data analysis of finger millet.</title>
        <authorList>
            <person name="Hatakeyama M."/>
            <person name="Aluri S."/>
            <person name="Balachadran M.T."/>
            <person name="Sivarajan S.R."/>
            <person name="Poveda L."/>
            <person name="Shimizu-Inatsugi R."/>
            <person name="Schlapbach R."/>
            <person name="Sreeman S.M."/>
            <person name="Shimizu K.K."/>
        </authorList>
    </citation>
    <scope>NUCLEOTIDE SEQUENCE</scope>
</reference>
<dbReference type="PANTHER" id="PTHR13683">
    <property type="entry name" value="ASPARTYL PROTEASES"/>
    <property type="match status" value="1"/>
</dbReference>
<gene>
    <name evidence="2" type="primary">ga26657</name>
    <name evidence="2" type="ORF">PR202_ga26657</name>
</gene>
<dbReference type="InterPro" id="IPR001461">
    <property type="entry name" value="Aspartic_peptidase_A1"/>
</dbReference>
<dbReference type="EMBL" id="BQKI01000015">
    <property type="protein sequence ID" value="GJN08705.1"/>
    <property type="molecule type" value="Genomic_DNA"/>
</dbReference>
<name>A0AAV5DE36_ELECO</name>
<sequence>MLSQLAAAGKVKKVFSHCFDTRKGGAIFAVGSVVQPTVRMTTLVPHTLHYSMNLTSIDVAGSTLQLPNSTFAGEVKGTIIDAGTRLSYLPEVVYKNTMNAVFYNQPNTVFYDFQDFLCFQFSGRVDEAFPTITFHFNGDLASSMHHTITFCIMGYTLGLISHTSLCYCHGVHS</sequence>
<proteinExistence type="predicted"/>
<evidence type="ECO:0000313" key="2">
    <source>
        <dbReference type="EMBL" id="GJN08705.1"/>
    </source>
</evidence>
<dbReference type="PANTHER" id="PTHR13683:SF768">
    <property type="entry name" value="EUKARYOTIC ASPARTYL PROTEASE FAMILY PROTEIN"/>
    <property type="match status" value="1"/>
</dbReference>
<dbReference type="GO" id="GO:0004190">
    <property type="term" value="F:aspartic-type endopeptidase activity"/>
    <property type="evidence" value="ECO:0007669"/>
    <property type="project" value="InterPro"/>
</dbReference>
<dbReference type="GO" id="GO:0006508">
    <property type="term" value="P:proteolysis"/>
    <property type="evidence" value="ECO:0007669"/>
    <property type="project" value="InterPro"/>
</dbReference>
<accession>A0AAV5DE36</accession>
<dbReference type="AlphaFoldDB" id="A0AAV5DE36"/>
<reference evidence="2" key="1">
    <citation type="journal article" date="2018" name="DNA Res.">
        <title>Multiple hybrid de novo genome assembly of finger millet, an orphan allotetraploid crop.</title>
        <authorList>
            <person name="Hatakeyama M."/>
            <person name="Aluri S."/>
            <person name="Balachadran M.T."/>
            <person name="Sivarajan S.R."/>
            <person name="Patrignani A."/>
            <person name="Gruter S."/>
            <person name="Poveda L."/>
            <person name="Shimizu-Inatsugi R."/>
            <person name="Baeten J."/>
            <person name="Francoijs K.J."/>
            <person name="Nataraja K.N."/>
            <person name="Reddy Y.A.N."/>
            <person name="Phadnis S."/>
            <person name="Ravikumar R.L."/>
            <person name="Schlapbach R."/>
            <person name="Sreeman S.M."/>
            <person name="Shimizu K.K."/>
        </authorList>
    </citation>
    <scope>NUCLEOTIDE SEQUENCE</scope>
</reference>
<evidence type="ECO:0000313" key="3">
    <source>
        <dbReference type="Proteomes" id="UP001054889"/>
    </source>
</evidence>
<keyword evidence="3" id="KW-1185">Reference proteome</keyword>